<feature type="region of interest" description="Disordered" evidence="1">
    <location>
        <begin position="216"/>
        <end position="235"/>
    </location>
</feature>
<dbReference type="Proteomes" id="UP000801492">
    <property type="component" value="Unassembled WGS sequence"/>
</dbReference>
<comment type="caution">
    <text evidence="2">The sequence shown here is derived from an EMBL/GenBank/DDBJ whole genome shotgun (WGS) entry which is preliminary data.</text>
</comment>
<feature type="compositionally biased region" description="Basic and acidic residues" evidence="1">
    <location>
        <begin position="217"/>
        <end position="235"/>
    </location>
</feature>
<name>A0A8K0CF68_IGNLU</name>
<evidence type="ECO:0000313" key="3">
    <source>
        <dbReference type="Proteomes" id="UP000801492"/>
    </source>
</evidence>
<gene>
    <name evidence="2" type="ORF">ILUMI_19953</name>
</gene>
<feature type="compositionally biased region" description="Polar residues" evidence="1">
    <location>
        <begin position="155"/>
        <end position="165"/>
    </location>
</feature>
<reference evidence="2" key="1">
    <citation type="submission" date="2019-08" db="EMBL/GenBank/DDBJ databases">
        <title>The genome of the North American firefly Photinus pyralis.</title>
        <authorList>
            <consortium name="Photinus pyralis genome working group"/>
            <person name="Fallon T.R."/>
            <person name="Sander Lower S.E."/>
            <person name="Weng J.-K."/>
        </authorList>
    </citation>
    <scope>NUCLEOTIDE SEQUENCE</scope>
    <source>
        <strain evidence="2">TRF0915ILg1</strain>
        <tissue evidence="2">Whole body</tissue>
    </source>
</reference>
<organism evidence="2 3">
    <name type="scientific">Ignelater luminosus</name>
    <name type="common">Cucubano</name>
    <name type="synonym">Pyrophorus luminosus</name>
    <dbReference type="NCBI Taxonomy" id="2038154"/>
    <lineage>
        <taxon>Eukaryota</taxon>
        <taxon>Metazoa</taxon>
        <taxon>Ecdysozoa</taxon>
        <taxon>Arthropoda</taxon>
        <taxon>Hexapoda</taxon>
        <taxon>Insecta</taxon>
        <taxon>Pterygota</taxon>
        <taxon>Neoptera</taxon>
        <taxon>Endopterygota</taxon>
        <taxon>Coleoptera</taxon>
        <taxon>Polyphaga</taxon>
        <taxon>Elateriformia</taxon>
        <taxon>Elateroidea</taxon>
        <taxon>Elateridae</taxon>
        <taxon>Agrypninae</taxon>
        <taxon>Pyrophorini</taxon>
        <taxon>Ignelater</taxon>
    </lineage>
</organism>
<dbReference type="EMBL" id="VTPC01088337">
    <property type="protein sequence ID" value="KAF2886220.1"/>
    <property type="molecule type" value="Genomic_DNA"/>
</dbReference>
<keyword evidence="3" id="KW-1185">Reference proteome</keyword>
<evidence type="ECO:0000313" key="2">
    <source>
        <dbReference type="EMBL" id="KAF2886220.1"/>
    </source>
</evidence>
<proteinExistence type="predicted"/>
<feature type="region of interest" description="Disordered" evidence="1">
    <location>
        <begin position="140"/>
        <end position="175"/>
    </location>
</feature>
<accession>A0A8K0CF68</accession>
<protein>
    <submittedName>
        <fullName evidence="2">Uncharacterized protein</fullName>
    </submittedName>
</protein>
<sequence>MAHKLALTRPESGAWLHALPLSRRGTLLDNTSPRVTITSRLALYILTTCNKAGSAVNTAEENKRRKYNNIIDHHDFIPFAVETLGPFGDEANSLRQSKDTIVTEMSYQMSLMHKELYELINQGVSDVEILSDENDDWRSDLGNVPVVSPEDTSPEFDSNTETTELGVTPLGDDGEDCDVTVPDTPRSNTVKTRVFSYMERRILNVQRTTIPTTSCKLDYKGGKPSRETRKSSEVF</sequence>
<dbReference type="AlphaFoldDB" id="A0A8K0CF68"/>
<dbReference type="OrthoDB" id="2016582at2759"/>
<evidence type="ECO:0000256" key="1">
    <source>
        <dbReference type="SAM" id="MobiDB-lite"/>
    </source>
</evidence>